<dbReference type="EMBL" id="JACRTA010000003">
    <property type="protein sequence ID" value="MBC8568921.1"/>
    <property type="molecule type" value="Genomic_DNA"/>
</dbReference>
<name>A0A926I987_9FIRM</name>
<dbReference type="Pfam" id="PF06133">
    <property type="entry name" value="Com_YlbF"/>
    <property type="match status" value="1"/>
</dbReference>
<dbReference type="AlphaFoldDB" id="A0A926I987"/>
<proteinExistence type="predicted"/>
<protein>
    <submittedName>
        <fullName evidence="1">YlbF family regulator</fullName>
    </submittedName>
</protein>
<accession>A0A926I987</accession>
<keyword evidence="2" id="KW-1185">Reference proteome</keyword>
<gene>
    <name evidence="1" type="ORF">H8692_09150</name>
</gene>
<reference evidence="1" key="1">
    <citation type="submission" date="2020-08" db="EMBL/GenBank/DDBJ databases">
        <title>Genome public.</title>
        <authorList>
            <person name="Liu C."/>
            <person name="Sun Q."/>
        </authorList>
    </citation>
    <scope>NUCLEOTIDE SEQUENCE</scope>
    <source>
        <strain evidence="1">NSJ-24</strain>
    </source>
</reference>
<dbReference type="SUPFAM" id="SSF158622">
    <property type="entry name" value="YheA/YmcA-like"/>
    <property type="match status" value="1"/>
</dbReference>
<dbReference type="Proteomes" id="UP000610862">
    <property type="component" value="Unassembled WGS sequence"/>
</dbReference>
<dbReference type="RefSeq" id="WP_177270287.1">
    <property type="nucleotide sequence ID" value="NZ_JACRTA010000003.1"/>
</dbReference>
<comment type="caution">
    <text evidence="1">The sequence shown here is derived from an EMBL/GenBank/DDBJ whole genome shotgun (WGS) entry which is preliminary data.</text>
</comment>
<organism evidence="1 2">
    <name type="scientific">Lentihominibacter hominis</name>
    <dbReference type="NCBI Taxonomy" id="2763645"/>
    <lineage>
        <taxon>Bacteria</taxon>
        <taxon>Bacillati</taxon>
        <taxon>Bacillota</taxon>
        <taxon>Clostridia</taxon>
        <taxon>Peptostreptococcales</taxon>
        <taxon>Anaerovoracaceae</taxon>
        <taxon>Lentihominibacter</taxon>
    </lineage>
</organism>
<dbReference type="InterPro" id="IPR023378">
    <property type="entry name" value="YheA/YmcA-like_dom_sf"/>
</dbReference>
<dbReference type="InterPro" id="IPR010368">
    <property type="entry name" value="Com_YlbF"/>
</dbReference>
<evidence type="ECO:0000313" key="1">
    <source>
        <dbReference type="EMBL" id="MBC8568921.1"/>
    </source>
</evidence>
<sequence length="118" mass="13211">MNVYDQAHGLAAAIKASEEFKQYEQHKKVIEANPQLNDSIKDLMKKQMEMQAAQMMGQEVNSEAFQQIQQLSAILMQDPAAAQYLQCQMRFSMMMADVYKIIGEAADLGMDPFGGSAQ</sequence>
<dbReference type="Gene3D" id="1.20.1500.10">
    <property type="entry name" value="YheA/YmcA-like"/>
    <property type="match status" value="1"/>
</dbReference>
<evidence type="ECO:0000313" key="2">
    <source>
        <dbReference type="Proteomes" id="UP000610862"/>
    </source>
</evidence>